<dbReference type="InterPro" id="IPR020904">
    <property type="entry name" value="Sc_DH/Rdtase_CS"/>
</dbReference>
<dbReference type="Proteomes" id="UP001441944">
    <property type="component" value="Unassembled WGS sequence"/>
</dbReference>
<dbReference type="CDD" id="cd05233">
    <property type="entry name" value="SDR_c"/>
    <property type="match status" value="1"/>
</dbReference>
<keyword evidence="4" id="KW-1185">Reference proteome</keyword>
<evidence type="ECO:0000256" key="2">
    <source>
        <dbReference type="ARBA" id="ARBA00023002"/>
    </source>
</evidence>
<dbReference type="SUPFAM" id="SSF51735">
    <property type="entry name" value="NAD(P)-binding Rossmann-fold domains"/>
    <property type="match status" value="1"/>
</dbReference>
<evidence type="ECO:0000313" key="4">
    <source>
        <dbReference type="Proteomes" id="UP001441944"/>
    </source>
</evidence>
<dbReference type="Pfam" id="PF00106">
    <property type="entry name" value="adh_short"/>
    <property type="match status" value="1"/>
</dbReference>
<comment type="similarity">
    <text evidence="1">Belongs to the short-chain dehydrogenases/reductases (SDR) family.</text>
</comment>
<evidence type="ECO:0000313" key="3">
    <source>
        <dbReference type="EMBL" id="GAA6198214.1"/>
    </source>
</evidence>
<organism evidence="3 4">
    <name type="scientific">Pseudophaeobacter arcticus</name>
    <dbReference type="NCBI Taxonomy" id="385492"/>
    <lineage>
        <taxon>Bacteria</taxon>
        <taxon>Pseudomonadati</taxon>
        <taxon>Pseudomonadota</taxon>
        <taxon>Alphaproteobacteria</taxon>
        <taxon>Rhodobacterales</taxon>
        <taxon>Paracoccaceae</taxon>
        <taxon>Pseudophaeobacter</taxon>
    </lineage>
</organism>
<protein>
    <submittedName>
        <fullName evidence="3">SDR family oxidoreductase</fullName>
    </submittedName>
</protein>
<dbReference type="Gene3D" id="3.40.50.720">
    <property type="entry name" value="NAD(P)-binding Rossmann-like Domain"/>
    <property type="match status" value="1"/>
</dbReference>
<dbReference type="RefSeq" id="WP_353402014.1">
    <property type="nucleotide sequence ID" value="NZ_BAABWU010000019.1"/>
</dbReference>
<dbReference type="PRINTS" id="PR00081">
    <property type="entry name" value="GDHRDH"/>
</dbReference>
<proteinExistence type="inferred from homology"/>
<accession>A0ABQ0AR36</accession>
<keyword evidence="2" id="KW-0560">Oxidoreductase</keyword>
<sequence>MDITGSCIVVTGAGHGIGKGLAEKFADLGAAHVICADIDLEAAKATADHIRGVALHLDAGSEDSIKGLIDTVEDSIAPIDLFCSNAGILTKGGFEVPNDEWQKIWDINVMSHVWASRHLVPLMLKRGGGYMLNTASAAGLLNQIGAAPYGVTKHAAVGFAEWLAITYGDQGIGVSVLCPQAVRSEMTRGLEESVASLDGLLEPDMVADCCVKAIENKEFLVLPHPQVKDYMQAKTSNYGRWITGMQRLRDRFGGM</sequence>
<gene>
    <name evidence="3" type="ORF">NBRC116598_36590</name>
</gene>
<comment type="caution">
    <text evidence="3">The sequence shown here is derived from an EMBL/GenBank/DDBJ whole genome shotgun (WGS) entry which is preliminary data.</text>
</comment>
<dbReference type="PANTHER" id="PTHR24322">
    <property type="entry name" value="PKSB"/>
    <property type="match status" value="1"/>
</dbReference>
<dbReference type="PROSITE" id="PS00061">
    <property type="entry name" value="ADH_SHORT"/>
    <property type="match status" value="1"/>
</dbReference>
<dbReference type="InterPro" id="IPR002347">
    <property type="entry name" value="SDR_fam"/>
</dbReference>
<dbReference type="PANTHER" id="PTHR24322:SF736">
    <property type="entry name" value="RETINOL DEHYDROGENASE 10"/>
    <property type="match status" value="1"/>
</dbReference>
<dbReference type="InterPro" id="IPR036291">
    <property type="entry name" value="NAD(P)-bd_dom_sf"/>
</dbReference>
<evidence type="ECO:0000256" key="1">
    <source>
        <dbReference type="ARBA" id="ARBA00006484"/>
    </source>
</evidence>
<dbReference type="EMBL" id="BAABWU010000019">
    <property type="protein sequence ID" value="GAA6198214.1"/>
    <property type="molecule type" value="Genomic_DNA"/>
</dbReference>
<reference evidence="3 4" key="1">
    <citation type="submission" date="2024-04" db="EMBL/GenBank/DDBJ databases">
        <title>Draft genome sequence of Pseudophaeobacter arcticus NBRC 116598.</title>
        <authorList>
            <person name="Miyakawa T."/>
            <person name="Kusuya Y."/>
            <person name="Miura T."/>
        </authorList>
    </citation>
    <scope>NUCLEOTIDE SEQUENCE [LARGE SCALE GENOMIC DNA]</scope>
    <source>
        <strain evidence="3 4">SU-CL00105</strain>
    </source>
</reference>
<name>A0ABQ0AR36_9RHOB</name>